<organism evidence="3 4">
    <name type="scientific">Lapidilactobacillus achengensis</name>
    <dbReference type="NCBI Taxonomy" id="2486000"/>
    <lineage>
        <taxon>Bacteria</taxon>
        <taxon>Bacillati</taxon>
        <taxon>Bacillota</taxon>
        <taxon>Bacilli</taxon>
        <taxon>Lactobacillales</taxon>
        <taxon>Lactobacillaceae</taxon>
        <taxon>Lapidilactobacillus</taxon>
    </lineage>
</organism>
<name>A0ABW1UM30_9LACO</name>
<dbReference type="InterPro" id="IPR045057">
    <property type="entry name" value="Gcn5-rel_NAT"/>
</dbReference>
<sequence>MAFEFEPGRFYQVDQQGHLLAEVTYQPIKDGAVYALDHTFVDPSLRGQGVAHQLVAAVVELARREGKQILPLCPYAKKEFDRLAEYADVYYKNPEGAQYEQ</sequence>
<evidence type="ECO:0000313" key="4">
    <source>
        <dbReference type="Proteomes" id="UP001596310"/>
    </source>
</evidence>
<dbReference type="EC" id="2.3.1.-" evidence="3"/>
<dbReference type="CDD" id="cd04301">
    <property type="entry name" value="NAT_SF"/>
    <property type="match status" value="1"/>
</dbReference>
<dbReference type="PROSITE" id="PS51729">
    <property type="entry name" value="GNAT_YJDJ"/>
    <property type="match status" value="1"/>
</dbReference>
<dbReference type="InterPro" id="IPR000182">
    <property type="entry name" value="GNAT_dom"/>
</dbReference>
<evidence type="ECO:0000259" key="1">
    <source>
        <dbReference type="PROSITE" id="PS51186"/>
    </source>
</evidence>
<dbReference type="GO" id="GO:0016746">
    <property type="term" value="F:acyltransferase activity"/>
    <property type="evidence" value="ECO:0007669"/>
    <property type="project" value="UniProtKB-KW"/>
</dbReference>
<dbReference type="PANTHER" id="PTHR31435">
    <property type="entry name" value="PROTEIN NATD1"/>
    <property type="match status" value="1"/>
</dbReference>
<proteinExistence type="predicted"/>
<dbReference type="EMBL" id="JBHSSM010000004">
    <property type="protein sequence ID" value="MFC6314083.1"/>
    <property type="molecule type" value="Genomic_DNA"/>
</dbReference>
<evidence type="ECO:0000313" key="3">
    <source>
        <dbReference type="EMBL" id="MFC6314083.1"/>
    </source>
</evidence>
<dbReference type="Pfam" id="PF14542">
    <property type="entry name" value="Acetyltransf_CG"/>
    <property type="match status" value="1"/>
</dbReference>
<dbReference type="Gene3D" id="3.40.630.30">
    <property type="match status" value="1"/>
</dbReference>
<protein>
    <submittedName>
        <fullName evidence="3">GNAT family N-acetyltransferase</fullName>
        <ecNumber evidence="3">2.3.1.-</ecNumber>
    </submittedName>
</protein>
<comment type="caution">
    <text evidence="3">The sequence shown here is derived from an EMBL/GenBank/DDBJ whole genome shotgun (WGS) entry which is preliminary data.</text>
</comment>
<dbReference type="InterPro" id="IPR031165">
    <property type="entry name" value="GNAT_YJDJ"/>
</dbReference>
<dbReference type="PROSITE" id="PS51186">
    <property type="entry name" value="GNAT"/>
    <property type="match status" value="1"/>
</dbReference>
<dbReference type="PANTHER" id="PTHR31435:SF10">
    <property type="entry name" value="BSR4717 PROTEIN"/>
    <property type="match status" value="1"/>
</dbReference>
<dbReference type="InterPro" id="IPR016181">
    <property type="entry name" value="Acyl_CoA_acyltransferase"/>
</dbReference>
<accession>A0ABW1UM30</accession>
<dbReference type="RefSeq" id="WP_125598911.1">
    <property type="nucleotide sequence ID" value="NZ_JBHSSM010000004.1"/>
</dbReference>
<feature type="domain" description="N-acetyltransferase" evidence="2">
    <location>
        <begin position="2"/>
        <end position="91"/>
    </location>
</feature>
<gene>
    <name evidence="3" type="ORF">ACFQHW_00670</name>
</gene>
<keyword evidence="4" id="KW-1185">Reference proteome</keyword>
<keyword evidence="3" id="KW-0012">Acyltransferase</keyword>
<evidence type="ECO:0000259" key="2">
    <source>
        <dbReference type="PROSITE" id="PS51729"/>
    </source>
</evidence>
<keyword evidence="3" id="KW-0808">Transferase</keyword>
<reference evidence="4" key="1">
    <citation type="journal article" date="2019" name="Int. J. Syst. Evol. Microbiol.">
        <title>The Global Catalogue of Microorganisms (GCM) 10K type strain sequencing project: providing services to taxonomists for standard genome sequencing and annotation.</title>
        <authorList>
            <consortium name="The Broad Institute Genomics Platform"/>
            <consortium name="The Broad Institute Genome Sequencing Center for Infectious Disease"/>
            <person name="Wu L."/>
            <person name="Ma J."/>
        </authorList>
    </citation>
    <scope>NUCLEOTIDE SEQUENCE [LARGE SCALE GENOMIC DNA]</scope>
    <source>
        <strain evidence="4">CCM 8897</strain>
    </source>
</reference>
<dbReference type="SUPFAM" id="SSF55729">
    <property type="entry name" value="Acyl-CoA N-acyltransferases (Nat)"/>
    <property type="match status" value="1"/>
</dbReference>
<dbReference type="Proteomes" id="UP001596310">
    <property type="component" value="Unassembled WGS sequence"/>
</dbReference>
<feature type="domain" description="N-acetyltransferase" evidence="1">
    <location>
        <begin position="1"/>
        <end position="101"/>
    </location>
</feature>